<reference evidence="2" key="1">
    <citation type="journal article" date="2022" name="bioRxiv">
        <title>Sequencing and chromosome-scale assembly of the giantPleurodeles waltlgenome.</title>
        <authorList>
            <person name="Brown T."/>
            <person name="Elewa A."/>
            <person name="Iarovenko S."/>
            <person name="Subramanian E."/>
            <person name="Araus A.J."/>
            <person name="Petzold A."/>
            <person name="Susuki M."/>
            <person name="Suzuki K.-i.T."/>
            <person name="Hayashi T."/>
            <person name="Toyoda A."/>
            <person name="Oliveira C."/>
            <person name="Osipova E."/>
            <person name="Leigh N.D."/>
            <person name="Simon A."/>
            <person name="Yun M.H."/>
        </authorList>
    </citation>
    <scope>NUCLEOTIDE SEQUENCE</scope>
    <source>
        <strain evidence="2">20211129_DDA</strain>
        <tissue evidence="2">Liver</tissue>
    </source>
</reference>
<accession>A0AAV7MJ45</accession>
<protein>
    <submittedName>
        <fullName evidence="2">Uncharacterized protein</fullName>
    </submittedName>
</protein>
<dbReference type="EMBL" id="JANPWB010000013">
    <property type="protein sequence ID" value="KAJ1103800.1"/>
    <property type="molecule type" value="Genomic_DNA"/>
</dbReference>
<organism evidence="2 3">
    <name type="scientific">Pleurodeles waltl</name>
    <name type="common">Iberian ribbed newt</name>
    <dbReference type="NCBI Taxonomy" id="8319"/>
    <lineage>
        <taxon>Eukaryota</taxon>
        <taxon>Metazoa</taxon>
        <taxon>Chordata</taxon>
        <taxon>Craniata</taxon>
        <taxon>Vertebrata</taxon>
        <taxon>Euteleostomi</taxon>
        <taxon>Amphibia</taxon>
        <taxon>Batrachia</taxon>
        <taxon>Caudata</taxon>
        <taxon>Salamandroidea</taxon>
        <taxon>Salamandridae</taxon>
        <taxon>Pleurodelinae</taxon>
        <taxon>Pleurodeles</taxon>
    </lineage>
</organism>
<proteinExistence type="predicted"/>
<dbReference type="AlphaFoldDB" id="A0AAV7MJ45"/>
<keyword evidence="3" id="KW-1185">Reference proteome</keyword>
<evidence type="ECO:0000313" key="3">
    <source>
        <dbReference type="Proteomes" id="UP001066276"/>
    </source>
</evidence>
<dbReference type="Proteomes" id="UP001066276">
    <property type="component" value="Chromosome 9"/>
</dbReference>
<evidence type="ECO:0000313" key="2">
    <source>
        <dbReference type="EMBL" id="KAJ1103800.1"/>
    </source>
</evidence>
<feature type="region of interest" description="Disordered" evidence="1">
    <location>
        <begin position="1"/>
        <end position="31"/>
    </location>
</feature>
<comment type="caution">
    <text evidence="2">The sequence shown here is derived from an EMBL/GenBank/DDBJ whole genome shotgun (WGS) entry which is preliminary data.</text>
</comment>
<feature type="compositionally biased region" description="Basic and acidic residues" evidence="1">
    <location>
        <begin position="21"/>
        <end position="31"/>
    </location>
</feature>
<gene>
    <name evidence="2" type="ORF">NDU88_001221</name>
</gene>
<name>A0AAV7MJ45_PLEWA</name>
<evidence type="ECO:0000256" key="1">
    <source>
        <dbReference type="SAM" id="MobiDB-lite"/>
    </source>
</evidence>
<sequence>MSAALTLRPPRRYKQTPRRSPPTDRRGTMYRPHYYDRPIRHLFQSGFTMDKNTAETGILKAKNAHLYTLHEKGGHHGAGTPYSPCDSLPAPVPGAPTPVAKTTRSLPCAAVLDLVVLALFSGPCPVQRCLTWRSFIAQLGWGCRSFIGQLGCGWWDPPGQLGCGWRDPPGQRRWGWRWSPGQQRWGWRWPPGMMAVFSAALDLPAFFWPFPTLGGVTAESTLPPVPLGAAWVA</sequence>